<dbReference type="InterPro" id="IPR003673">
    <property type="entry name" value="CoA-Trfase_fam_III"/>
</dbReference>
<dbReference type="InterPro" id="IPR050509">
    <property type="entry name" value="CoA-transferase_III"/>
</dbReference>
<sequence length="393" mass="42299">MTVPANDPQAARGRRPLEGVRIIDMSRLAPGPYCTMLLADLGAEVIVVGGGRAGEPTSTFSRGKRFITLDLKAPEGQEALHRLCKTADVFVESFRPGVCSRLGAGYDTLSALNPGLVYCSLTGYGQEGVLAQDAGHDIGYLSLSGVLGALGPRDGPPSVPLNLLADFAAGSFIAALGIVTALFDRTRTGKGQYIDAAMIDGCLSLMAMHAPVWQTPVLPGRGEGLLGGGAPYYRCYECADGRFISLGALEPQFFASLWRTLMQSEVPDHMDVTAWPQMAAEFEARFRQRPRDEWCRLFAGTQACVTPVLAPDEAWSHPHIAQRHAMSSASRVPVIPRFGRAEMSAPDTDTTDRSDEVLTPLGLSAEQIALASPRSARERVPSRSWPPRMTRSD</sequence>
<organism evidence="2 3">
    <name type="scientific">Verticiella sediminum</name>
    <dbReference type="NCBI Taxonomy" id="1247510"/>
    <lineage>
        <taxon>Bacteria</taxon>
        <taxon>Pseudomonadati</taxon>
        <taxon>Pseudomonadota</taxon>
        <taxon>Betaproteobacteria</taxon>
        <taxon>Burkholderiales</taxon>
        <taxon>Alcaligenaceae</taxon>
        <taxon>Verticiella</taxon>
    </lineage>
</organism>
<feature type="region of interest" description="Disordered" evidence="1">
    <location>
        <begin position="342"/>
        <end position="393"/>
    </location>
</feature>
<dbReference type="PANTHER" id="PTHR48228:SF5">
    <property type="entry name" value="ALPHA-METHYLACYL-COA RACEMASE"/>
    <property type="match status" value="1"/>
</dbReference>
<evidence type="ECO:0000313" key="3">
    <source>
        <dbReference type="Proteomes" id="UP000318405"/>
    </source>
</evidence>
<dbReference type="InterPro" id="IPR023606">
    <property type="entry name" value="CoA-Trfase_III_dom_1_sf"/>
</dbReference>
<dbReference type="RefSeq" id="WP_143947584.1">
    <property type="nucleotide sequence ID" value="NZ_BAABMB010000002.1"/>
</dbReference>
<evidence type="ECO:0000313" key="2">
    <source>
        <dbReference type="EMBL" id="TSH96924.1"/>
    </source>
</evidence>
<evidence type="ECO:0000256" key="1">
    <source>
        <dbReference type="SAM" id="MobiDB-lite"/>
    </source>
</evidence>
<dbReference type="Gene3D" id="3.30.1540.10">
    <property type="entry name" value="formyl-coa transferase, domain 3"/>
    <property type="match status" value="1"/>
</dbReference>
<dbReference type="AlphaFoldDB" id="A0A556AVG9"/>
<reference evidence="2 3" key="1">
    <citation type="submission" date="2019-07" db="EMBL/GenBank/DDBJ databases">
        <title>Qingshengfaniella alkalisoli gen. nov., sp. nov., isolated from saline soil.</title>
        <authorList>
            <person name="Xu L."/>
            <person name="Huang X.-X."/>
            <person name="Sun J.-Q."/>
        </authorList>
    </citation>
    <scope>NUCLEOTIDE SEQUENCE [LARGE SCALE GENOMIC DNA]</scope>
    <source>
        <strain evidence="2 3">DSM 27279</strain>
    </source>
</reference>
<dbReference type="OrthoDB" id="5294844at2"/>
<keyword evidence="3" id="KW-1185">Reference proteome</keyword>
<protein>
    <submittedName>
        <fullName evidence="2">CoA transferase</fullName>
    </submittedName>
</protein>
<dbReference type="InterPro" id="IPR044855">
    <property type="entry name" value="CoA-Trfase_III_dom3_sf"/>
</dbReference>
<dbReference type="EMBL" id="VLTJ01000012">
    <property type="protein sequence ID" value="TSH96924.1"/>
    <property type="molecule type" value="Genomic_DNA"/>
</dbReference>
<dbReference type="Proteomes" id="UP000318405">
    <property type="component" value="Unassembled WGS sequence"/>
</dbReference>
<dbReference type="SUPFAM" id="SSF89796">
    <property type="entry name" value="CoA-transferase family III (CaiB/BaiF)"/>
    <property type="match status" value="1"/>
</dbReference>
<dbReference type="GO" id="GO:0016740">
    <property type="term" value="F:transferase activity"/>
    <property type="evidence" value="ECO:0007669"/>
    <property type="project" value="UniProtKB-KW"/>
</dbReference>
<keyword evidence="2" id="KW-0808">Transferase</keyword>
<proteinExistence type="predicted"/>
<dbReference type="Gene3D" id="3.40.50.10540">
    <property type="entry name" value="Crotonobetainyl-coa:carnitine coa-transferase, domain 1"/>
    <property type="match status" value="1"/>
</dbReference>
<name>A0A556AVG9_9BURK</name>
<gene>
    <name evidence="2" type="ORF">FOZ76_07790</name>
</gene>
<dbReference type="Pfam" id="PF02515">
    <property type="entry name" value="CoA_transf_3"/>
    <property type="match status" value="1"/>
</dbReference>
<accession>A0A556AVG9</accession>
<comment type="caution">
    <text evidence="2">The sequence shown here is derived from an EMBL/GenBank/DDBJ whole genome shotgun (WGS) entry which is preliminary data.</text>
</comment>
<dbReference type="PANTHER" id="PTHR48228">
    <property type="entry name" value="SUCCINYL-COA--D-CITRAMALATE COA-TRANSFERASE"/>
    <property type="match status" value="1"/>
</dbReference>